<dbReference type="CDD" id="cd02440">
    <property type="entry name" value="AdoMet_MTases"/>
    <property type="match status" value="1"/>
</dbReference>
<dbReference type="GO" id="GO:0008757">
    <property type="term" value="F:S-adenosylmethionine-dependent methyltransferase activity"/>
    <property type="evidence" value="ECO:0007669"/>
    <property type="project" value="InterPro"/>
</dbReference>
<dbReference type="InterPro" id="IPR013216">
    <property type="entry name" value="Methyltransf_11"/>
</dbReference>
<gene>
    <name evidence="6" type="ORF">CDD81_7700</name>
</gene>
<name>A0A2C5Y4Z9_9HYPO</name>
<proteinExistence type="predicted"/>
<dbReference type="SUPFAM" id="SSF53335">
    <property type="entry name" value="S-adenosyl-L-methionine-dependent methyltransferases"/>
    <property type="match status" value="2"/>
</dbReference>
<dbReference type="PANTHER" id="PTHR43464">
    <property type="entry name" value="METHYLTRANSFERASE"/>
    <property type="match status" value="1"/>
</dbReference>
<keyword evidence="1" id="KW-0489">Methyltransferase</keyword>
<dbReference type="GO" id="GO:0032259">
    <property type="term" value="P:methylation"/>
    <property type="evidence" value="ECO:0007669"/>
    <property type="project" value="UniProtKB-KW"/>
</dbReference>
<dbReference type="Proteomes" id="UP000226192">
    <property type="component" value="Unassembled WGS sequence"/>
</dbReference>
<sequence length="487" mass="53907">MATFSGRAAETLYDEVIHLYEDAYGSGTGIFNAIERIKSHHAPGSSVLDLGCGPGSPASELANAGFKVTGLDISQRALDICRERKIPGTFAKHDATTWDTKEQFDAVLMFFTTLTWSYRATYSVMFKVASWMRPGATFVLGTVDPQELKDDKRLESVGYIERYPGRFLGKDFDATLITAEHWLDMIQQTGLSIVNVERFNHPVKERDSPEPQFFITATKRDVEPLYGPYPIPMFARPAQVLDKDAWLPFAERLCRVEFDVALKAPHSTQLKLDTLELSAAIAKQAGHVHVTDLSAHNDTTLPASSAITISRTAADHVALQARAVDAVIAVWILQYVDDVEKTLTEMTRVIDRSAPNARIVLIQGAPDHEVLRLVNRACLPLADAAPPPPIHHQGQLLATAARVLSARGFGSITLERVDPHCSFQEDKLETRCAEAAAVLTNMWYKEHPQADKIKQTMLPLLREHFADRPFEIGTQSVIMVAQPSPAS</sequence>
<evidence type="ECO:0000259" key="5">
    <source>
        <dbReference type="Pfam" id="PF13649"/>
    </source>
</evidence>
<evidence type="ECO:0008006" key="8">
    <source>
        <dbReference type="Google" id="ProtNLM"/>
    </source>
</evidence>
<feature type="domain" description="Methyltransferase type 11" evidence="4">
    <location>
        <begin position="278"/>
        <end position="350"/>
    </location>
</feature>
<dbReference type="AlphaFoldDB" id="A0A2C5Y4Z9"/>
<protein>
    <recommendedName>
        <fullName evidence="8">Methyltransferase type 11 domain-containing protein</fullName>
    </recommendedName>
</protein>
<evidence type="ECO:0000259" key="4">
    <source>
        <dbReference type="Pfam" id="PF08241"/>
    </source>
</evidence>
<evidence type="ECO:0000313" key="7">
    <source>
        <dbReference type="Proteomes" id="UP000226192"/>
    </source>
</evidence>
<keyword evidence="7" id="KW-1185">Reference proteome</keyword>
<dbReference type="Gene3D" id="3.40.50.150">
    <property type="entry name" value="Vaccinia Virus protein VP39"/>
    <property type="match status" value="2"/>
</dbReference>
<organism evidence="6 7">
    <name type="scientific">Ophiocordyceps australis</name>
    <dbReference type="NCBI Taxonomy" id="1399860"/>
    <lineage>
        <taxon>Eukaryota</taxon>
        <taxon>Fungi</taxon>
        <taxon>Dikarya</taxon>
        <taxon>Ascomycota</taxon>
        <taxon>Pezizomycotina</taxon>
        <taxon>Sordariomycetes</taxon>
        <taxon>Hypocreomycetidae</taxon>
        <taxon>Hypocreales</taxon>
        <taxon>Ophiocordycipitaceae</taxon>
        <taxon>Ophiocordyceps</taxon>
    </lineage>
</organism>
<evidence type="ECO:0000313" key="6">
    <source>
        <dbReference type="EMBL" id="PHH61951.1"/>
    </source>
</evidence>
<dbReference type="STRING" id="1399860.A0A2C5Y4Z9"/>
<dbReference type="OrthoDB" id="540004at2759"/>
<keyword evidence="3" id="KW-0949">S-adenosyl-L-methionine</keyword>
<dbReference type="InterPro" id="IPR041698">
    <property type="entry name" value="Methyltransf_25"/>
</dbReference>
<evidence type="ECO:0000256" key="1">
    <source>
        <dbReference type="ARBA" id="ARBA00022603"/>
    </source>
</evidence>
<dbReference type="InterPro" id="IPR029063">
    <property type="entry name" value="SAM-dependent_MTases_sf"/>
</dbReference>
<keyword evidence="2" id="KW-0808">Transferase</keyword>
<dbReference type="PANTHER" id="PTHR43464:SF19">
    <property type="entry name" value="UBIQUINONE BIOSYNTHESIS O-METHYLTRANSFERASE, MITOCHONDRIAL"/>
    <property type="match status" value="1"/>
</dbReference>
<feature type="domain" description="Methyltransferase" evidence="5">
    <location>
        <begin position="47"/>
        <end position="135"/>
    </location>
</feature>
<dbReference type="Pfam" id="PF13649">
    <property type="entry name" value="Methyltransf_25"/>
    <property type="match status" value="1"/>
</dbReference>
<comment type="caution">
    <text evidence="6">The sequence shown here is derived from an EMBL/GenBank/DDBJ whole genome shotgun (WGS) entry which is preliminary data.</text>
</comment>
<reference evidence="6 7" key="1">
    <citation type="submission" date="2017-06" db="EMBL/GenBank/DDBJ databases">
        <title>Ant-infecting Ophiocordyceps genomes reveal a high diversity of potential behavioral manipulation genes and a possible major role for enterotoxins.</title>
        <authorList>
            <person name="De Bekker C."/>
            <person name="Evans H.C."/>
            <person name="Brachmann A."/>
            <person name="Hughes D.P."/>
        </authorList>
    </citation>
    <scope>NUCLEOTIDE SEQUENCE [LARGE SCALE GENOMIC DNA]</scope>
    <source>
        <strain evidence="6 7">Map64</strain>
    </source>
</reference>
<accession>A0A2C5Y4Z9</accession>
<dbReference type="EMBL" id="NJET01000086">
    <property type="protein sequence ID" value="PHH61951.1"/>
    <property type="molecule type" value="Genomic_DNA"/>
</dbReference>
<dbReference type="Pfam" id="PF08241">
    <property type="entry name" value="Methyltransf_11"/>
    <property type="match status" value="1"/>
</dbReference>
<evidence type="ECO:0000256" key="2">
    <source>
        <dbReference type="ARBA" id="ARBA00022679"/>
    </source>
</evidence>
<evidence type="ECO:0000256" key="3">
    <source>
        <dbReference type="ARBA" id="ARBA00022691"/>
    </source>
</evidence>